<gene>
    <name evidence="1" type="ORF">NM688_g7702</name>
</gene>
<dbReference type="EMBL" id="JANHOG010001871">
    <property type="protein sequence ID" value="KAJ3530477.1"/>
    <property type="molecule type" value="Genomic_DNA"/>
</dbReference>
<keyword evidence="2" id="KW-1185">Reference proteome</keyword>
<comment type="caution">
    <text evidence="1">The sequence shown here is derived from an EMBL/GenBank/DDBJ whole genome shotgun (WGS) entry which is preliminary data.</text>
</comment>
<evidence type="ECO:0000313" key="1">
    <source>
        <dbReference type="EMBL" id="KAJ3530477.1"/>
    </source>
</evidence>
<protein>
    <submittedName>
        <fullName evidence="1">Uncharacterized protein</fullName>
    </submittedName>
</protein>
<sequence>MSDNHWRMQLNNYLQGNGGTKKLTWEIYSEGPSHQILWTAITYVHGVQYARVQSSRQNAAAEEAARITLNALSSDRQRGVY</sequence>
<name>A0ACC1S217_9APHY</name>
<evidence type="ECO:0000313" key="2">
    <source>
        <dbReference type="Proteomes" id="UP001148662"/>
    </source>
</evidence>
<organism evidence="1 2">
    <name type="scientific">Phlebia brevispora</name>
    <dbReference type="NCBI Taxonomy" id="194682"/>
    <lineage>
        <taxon>Eukaryota</taxon>
        <taxon>Fungi</taxon>
        <taxon>Dikarya</taxon>
        <taxon>Basidiomycota</taxon>
        <taxon>Agaricomycotina</taxon>
        <taxon>Agaricomycetes</taxon>
        <taxon>Polyporales</taxon>
        <taxon>Meruliaceae</taxon>
        <taxon>Phlebia</taxon>
    </lineage>
</organism>
<reference evidence="1" key="1">
    <citation type="submission" date="2022-07" db="EMBL/GenBank/DDBJ databases">
        <title>Genome Sequence of Phlebia brevispora.</title>
        <authorList>
            <person name="Buettner E."/>
        </authorList>
    </citation>
    <scope>NUCLEOTIDE SEQUENCE</scope>
    <source>
        <strain evidence="1">MPL23</strain>
    </source>
</reference>
<accession>A0ACC1S217</accession>
<dbReference type="Proteomes" id="UP001148662">
    <property type="component" value="Unassembled WGS sequence"/>
</dbReference>
<proteinExistence type="predicted"/>